<keyword evidence="2" id="KW-1185">Reference proteome</keyword>
<accession>A0ABY6B852</accession>
<organism evidence="1 2">
    <name type="scientific">Roseateles amylovorans</name>
    <dbReference type="NCBI Taxonomy" id="2978473"/>
    <lineage>
        <taxon>Bacteria</taxon>
        <taxon>Pseudomonadati</taxon>
        <taxon>Pseudomonadota</taxon>
        <taxon>Betaproteobacteria</taxon>
        <taxon>Burkholderiales</taxon>
        <taxon>Sphaerotilaceae</taxon>
        <taxon>Roseateles</taxon>
    </lineage>
</organism>
<sequence>MMIDEVRWTEFLKGYVVKDCTIGFEEGRLGFLLYEELEEGASLENGFKIRILSVKLSNDMDKRFFSMSANGLGVGARLASAWAPQNEEFVAVGIGRETYSYKPKAYKGREETIPFEGRKLSADAYHEFDAAITKTVRVGCTVFAVGVPFRIFERMDAQRWKEHDDIAIPPEIGSSDRETMMDAVTNSTFQDLAGTSPQDMYAVGGEGTVWRRQGEAWKRMKFPGDLSLHTVAVEPNGTTYI</sequence>
<dbReference type="EMBL" id="CP104562">
    <property type="protein sequence ID" value="UXH80640.1"/>
    <property type="molecule type" value="Genomic_DNA"/>
</dbReference>
<reference evidence="1" key="1">
    <citation type="submission" date="2022-10" db="EMBL/GenBank/DDBJ databases">
        <title>Characterization and whole genome sequencing of a new Roseateles species, isolated from fresh water.</title>
        <authorList>
            <person name="Guliayeva D.Y."/>
            <person name="Akhremchuk A.E."/>
            <person name="Sikolenko M.A."/>
            <person name="Valentovich L.N."/>
            <person name="Sidarenka A.V."/>
        </authorList>
    </citation>
    <scope>NUCLEOTIDE SEQUENCE</scope>
    <source>
        <strain evidence="1">BIM B-1768</strain>
    </source>
</reference>
<evidence type="ECO:0000313" key="2">
    <source>
        <dbReference type="Proteomes" id="UP001064933"/>
    </source>
</evidence>
<evidence type="ECO:0000313" key="1">
    <source>
        <dbReference type="EMBL" id="UXH80640.1"/>
    </source>
</evidence>
<dbReference type="Proteomes" id="UP001064933">
    <property type="component" value="Chromosome"/>
</dbReference>
<protein>
    <submittedName>
        <fullName evidence="1">Uncharacterized protein</fullName>
    </submittedName>
</protein>
<name>A0ABY6B852_9BURK</name>
<dbReference type="RefSeq" id="WP_261760458.1">
    <property type="nucleotide sequence ID" value="NZ_CP104562.2"/>
</dbReference>
<gene>
    <name evidence="1" type="ORF">N4261_12495</name>
</gene>
<proteinExistence type="predicted"/>